<evidence type="ECO:0000256" key="1">
    <source>
        <dbReference type="SAM" id="Phobius"/>
    </source>
</evidence>
<dbReference type="Proteomes" id="UP000531561">
    <property type="component" value="Unassembled WGS sequence"/>
</dbReference>
<reference evidence="2 3" key="1">
    <citation type="journal article" date="2020" name="Phytopathology">
        <title>A high-quality genome resource of Botrytis fragariae, a new and rapidly spreading fungal pathogen causing strawberry gray mold in the U.S.A.</title>
        <authorList>
            <person name="Wu Y."/>
            <person name="Saski C.A."/>
            <person name="Schnabel G."/>
            <person name="Xiao S."/>
            <person name="Hu M."/>
        </authorList>
    </citation>
    <scope>NUCLEOTIDE SEQUENCE [LARGE SCALE GENOMIC DNA]</scope>
    <source>
        <strain evidence="2 3">BVB16</strain>
    </source>
</reference>
<comment type="caution">
    <text evidence="2">The sequence shown here is derived from an EMBL/GenBank/DDBJ whole genome shotgun (WGS) entry which is preliminary data.</text>
</comment>
<sequence length="197" mass="22894">MDRIKFINVTKISASAFDSVSTNLTTQQTALNISFDGQLPQLPSPDTLCDSGSEIFVDRSNDPIMYFLTFCLLALVFGGLFGFYLIVKFVQVMVLVFRRRRLEMKLKKMVKRVDKLGLEIQMKDMEIKMSGMEMKVDDFEGKADEKLTQERLDHQAEMLDWKAEVQKEKDDLKLEIPKGQNKIYRIQRSLTQNFLYI</sequence>
<dbReference type="RefSeq" id="XP_037196911.1">
    <property type="nucleotide sequence ID" value="XM_037330578.1"/>
</dbReference>
<protein>
    <submittedName>
        <fullName evidence="2">Uncharacterized protein</fullName>
    </submittedName>
</protein>
<proteinExistence type="predicted"/>
<gene>
    <name evidence="2" type="ORF">Bfra_000131</name>
</gene>
<keyword evidence="1" id="KW-1133">Transmembrane helix</keyword>
<dbReference type="OrthoDB" id="3560927at2759"/>
<name>A0A8H6EMN6_9HELO</name>
<feature type="transmembrane region" description="Helical" evidence="1">
    <location>
        <begin position="64"/>
        <end position="97"/>
    </location>
</feature>
<organism evidence="2 3">
    <name type="scientific">Botrytis fragariae</name>
    <dbReference type="NCBI Taxonomy" id="1964551"/>
    <lineage>
        <taxon>Eukaryota</taxon>
        <taxon>Fungi</taxon>
        <taxon>Dikarya</taxon>
        <taxon>Ascomycota</taxon>
        <taxon>Pezizomycotina</taxon>
        <taxon>Leotiomycetes</taxon>
        <taxon>Helotiales</taxon>
        <taxon>Sclerotiniaceae</taxon>
        <taxon>Botrytis</taxon>
    </lineage>
</organism>
<evidence type="ECO:0000313" key="2">
    <source>
        <dbReference type="EMBL" id="KAF5877966.1"/>
    </source>
</evidence>
<dbReference type="EMBL" id="JABFCT010000002">
    <property type="protein sequence ID" value="KAF5877966.1"/>
    <property type="molecule type" value="Genomic_DNA"/>
</dbReference>
<evidence type="ECO:0000313" key="3">
    <source>
        <dbReference type="Proteomes" id="UP000531561"/>
    </source>
</evidence>
<keyword evidence="1" id="KW-0812">Transmembrane</keyword>
<dbReference type="AlphaFoldDB" id="A0A8H6EMN6"/>
<keyword evidence="1" id="KW-0472">Membrane</keyword>
<dbReference type="GeneID" id="59254270"/>
<keyword evidence="3" id="KW-1185">Reference proteome</keyword>
<accession>A0A8H6EMN6</accession>